<feature type="domain" description="Tc1-like transposase DDE" evidence="1">
    <location>
        <begin position="30"/>
        <end position="84"/>
    </location>
</feature>
<reference evidence="2" key="1">
    <citation type="journal article" date="2014" name="Nat. Commun.">
        <title>The rainbow trout genome provides novel insights into evolution after whole-genome duplication in vertebrates.</title>
        <authorList>
            <person name="Berthelot C."/>
            <person name="Brunet F."/>
            <person name="Chalopin D."/>
            <person name="Juanchich A."/>
            <person name="Bernard M."/>
            <person name="Noel B."/>
            <person name="Bento P."/>
            <person name="Da Silva C."/>
            <person name="Labadie K."/>
            <person name="Alberti A."/>
            <person name="Aury J.M."/>
            <person name="Louis A."/>
            <person name="Dehais P."/>
            <person name="Bardou P."/>
            <person name="Montfort J."/>
            <person name="Klopp C."/>
            <person name="Cabau C."/>
            <person name="Gaspin C."/>
            <person name="Thorgaard G.H."/>
            <person name="Boussaha M."/>
            <person name="Quillet E."/>
            <person name="Guyomard R."/>
            <person name="Galiana D."/>
            <person name="Bobe J."/>
            <person name="Volff J.N."/>
            <person name="Genet C."/>
            <person name="Wincker P."/>
            <person name="Jaillon O."/>
            <person name="Roest Crollius H."/>
            <person name="Guiguen Y."/>
        </authorList>
    </citation>
    <scope>NUCLEOTIDE SEQUENCE [LARGE SCALE GENOMIC DNA]</scope>
</reference>
<reference evidence="2" key="2">
    <citation type="submission" date="2014-03" db="EMBL/GenBank/DDBJ databases">
        <authorList>
            <person name="Genoscope - CEA"/>
        </authorList>
    </citation>
    <scope>NUCLEOTIDE SEQUENCE</scope>
</reference>
<dbReference type="AlphaFoldDB" id="A0A060ZAA7"/>
<protein>
    <recommendedName>
        <fullName evidence="1">Tc1-like transposase DDE domain-containing protein</fullName>
    </recommendedName>
</protein>
<accession>A0A060ZAA7</accession>
<evidence type="ECO:0000313" key="3">
    <source>
        <dbReference type="Proteomes" id="UP000193380"/>
    </source>
</evidence>
<dbReference type="PaxDb" id="8022-A0A060ZAA7"/>
<dbReference type="InterPro" id="IPR036397">
    <property type="entry name" value="RNaseH_sf"/>
</dbReference>
<sequence length="164" mass="19130">MNGAKYREILLHSAQDLRLGQRFTFQQHNDSKHTAKTTQDWLWDKSPNVLECPSQSPNLNPIEHLWRDLKIAVQQHSLSNLTELERICREECEKLPKYRCAKLVASYPKRSKAAIAAKGASTNVIFQFFKSRNKKYTVYPLSLRGIPCRLIKCVCIYIYIRHPQ</sequence>
<evidence type="ECO:0000313" key="2">
    <source>
        <dbReference type="EMBL" id="CDR00757.1"/>
    </source>
</evidence>
<dbReference type="EMBL" id="FR960704">
    <property type="protein sequence ID" value="CDR00757.1"/>
    <property type="molecule type" value="Genomic_DNA"/>
</dbReference>
<dbReference type="InterPro" id="IPR038717">
    <property type="entry name" value="Tc1-like_DDE_dom"/>
</dbReference>
<name>A0A060ZAA7_ONCMY</name>
<dbReference type="Pfam" id="PF13358">
    <property type="entry name" value="DDE_3"/>
    <property type="match status" value="1"/>
</dbReference>
<dbReference type="STRING" id="8022.A0A060ZAA7"/>
<gene>
    <name evidence="2" type="ORF">GSONMT00013003001</name>
</gene>
<evidence type="ECO:0000259" key="1">
    <source>
        <dbReference type="Pfam" id="PF13358"/>
    </source>
</evidence>
<organism evidence="2 3">
    <name type="scientific">Oncorhynchus mykiss</name>
    <name type="common">Rainbow trout</name>
    <name type="synonym">Salmo gairdneri</name>
    <dbReference type="NCBI Taxonomy" id="8022"/>
    <lineage>
        <taxon>Eukaryota</taxon>
        <taxon>Metazoa</taxon>
        <taxon>Chordata</taxon>
        <taxon>Craniata</taxon>
        <taxon>Vertebrata</taxon>
        <taxon>Euteleostomi</taxon>
        <taxon>Actinopterygii</taxon>
        <taxon>Neopterygii</taxon>
        <taxon>Teleostei</taxon>
        <taxon>Protacanthopterygii</taxon>
        <taxon>Salmoniformes</taxon>
        <taxon>Salmonidae</taxon>
        <taxon>Salmoninae</taxon>
        <taxon>Oncorhynchus</taxon>
    </lineage>
</organism>
<dbReference type="Gene3D" id="3.30.420.10">
    <property type="entry name" value="Ribonuclease H-like superfamily/Ribonuclease H"/>
    <property type="match status" value="1"/>
</dbReference>
<proteinExistence type="predicted"/>
<dbReference type="Proteomes" id="UP000193380">
    <property type="component" value="Unassembled WGS sequence"/>
</dbReference>
<dbReference type="GO" id="GO:0003676">
    <property type="term" value="F:nucleic acid binding"/>
    <property type="evidence" value="ECO:0007669"/>
    <property type="project" value="InterPro"/>
</dbReference>